<protein>
    <recommendedName>
        <fullName evidence="3">CUB domain-containing protein</fullName>
    </recommendedName>
</protein>
<evidence type="ECO:0000313" key="4">
    <source>
        <dbReference type="EMBL" id="CAG5116927.1"/>
    </source>
</evidence>
<dbReference type="Pfam" id="PF00431">
    <property type="entry name" value="CUB"/>
    <property type="match status" value="1"/>
</dbReference>
<dbReference type="OrthoDB" id="418245at2759"/>
<proteinExistence type="predicted"/>
<gene>
    <name evidence="4" type="ORF">CUNI_LOCUS2485</name>
</gene>
<evidence type="ECO:0000259" key="3">
    <source>
        <dbReference type="PROSITE" id="PS01180"/>
    </source>
</evidence>
<evidence type="ECO:0000313" key="5">
    <source>
        <dbReference type="Proteomes" id="UP000678393"/>
    </source>
</evidence>
<dbReference type="EMBL" id="CAJHNH020000324">
    <property type="protein sequence ID" value="CAG5116927.1"/>
    <property type="molecule type" value="Genomic_DNA"/>
</dbReference>
<feature type="non-terminal residue" evidence="4">
    <location>
        <position position="1"/>
    </location>
</feature>
<sequence>LLIWSLVSTAAVALRCGGIFVLDREMDEFTITSPGYPENYPKFSQCQWTVISTVNK</sequence>
<dbReference type="Gene3D" id="2.60.120.290">
    <property type="entry name" value="Spermadhesin, CUB domain"/>
    <property type="match status" value="1"/>
</dbReference>
<dbReference type="PROSITE" id="PS01180">
    <property type="entry name" value="CUB"/>
    <property type="match status" value="1"/>
</dbReference>
<organism evidence="4 5">
    <name type="scientific">Candidula unifasciata</name>
    <dbReference type="NCBI Taxonomy" id="100452"/>
    <lineage>
        <taxon>Eukaryota</taxon>
        <taxon>Metazoa</taxon>
        <taxon>Spiralia</taxon>
        <taxon>Lophotrochozoa</taxon>
        <taxon>Mollusca</taxon>
        <taxon>Gastropoda</taxon>
        <taxon>Heterobranchia</taxon>
        <taxon>Euthyneura</taxon>
        <taxon>Panpulmonata</taxon>
        <taxon>Eupulmonata</taxon>
        <taxon>Stylommatophora</taxon>
        <taxon>Helicina</taxon>
        <taxon>Helicoidea</taxon>
        <taxon>Geomitridae</taxon>
        <taxon>Candidula</taxon>
    </lineage>
</organism>
<feature type="domain" description="CUB" evidence="3">
    <location>
        <begin position="16"/>
        <end position="56"/>
    </location>
</feature>
<comment type="caution">
    <text evidence="2">Lacks conserved residue(s) required for the propagation of feature annotation.</text>
</comment>
<evidence type="ECO:0000256" key="2">
    <source>
        <dbReference type="PROSITE-ProRule" id="PRU00059"/>
    </source>
</evidence>
<feature type="non-terminal residue" evidence="4">
    <location>
        <position position="56"/>
    </location>
</feature>
<dbReference type="SUPFAM" id="SSF49854">
    <property type="entry name" value="Spermadhesin, CUB domain"/>
    <property type="match status" value="1"/>
</dbReference>
<keyword evidence="5" id="KW-1185">Reference proteome</keyword>
<name>A0A8S3YJ01_9EUPU</name>
<comment type="caution">
    <text evidence="4">The sequence shown here is derived from an EMBL/GenBank/DDBJ whole genome shotgun (WGS) entry which is preliminary data.</text>
</comment>
<evidence type="ECO:0000256" key="1">
    <source>
        <dbReference type="ARBA" id="ARBA00023157"/>
    </source>
</evidence>
<reference evidence="4" key="1">
    <citation type="submission" date="2021-04" db="EMBL/GenBank/DDBJ databases">
        <authorList>
            <consortium name="Molecular Ecology Group"/>
        </authorList>
    </citation>
    <scope>NUCLEOTIDE SEQUENCE</scope>
</reference>
<accession>A0A8S3YJ01</accession>
<dbReference type="Proteomes" id="UP000678393">
    <property type="component" value="Unassembled WGS sequence"/>
</dbReference>
<dbReference type="AlphaFoldDB" id="A0A8S3YJ01"/>
<dbReference type="InterPro" id="IPR035914">
    <property type="entry name" value="Sperma_CUB_dom_sf"/>
</dbReference>
<dbReference type="InterPro" id="IPR000859">
    <property type="entry name" value="CUB_dom"/>
</dbReference>
<keyword evidence="1" id="KW-1015">Disulfide bond</keyword>